<dbReference type="GO" id="GO:0005635">
    <property type="term" value="C:nuclear envelope"/>
    <property type="evidence" value="ECO:0007669"/>
    <property type="project" value="TreeGrafter"/>
</dbReference>
<dbReference type="Gene3D" id="6.10.250.90">
    <property type="match status" value="1"/>
</dbReference>
<dbReference type="AlphaFoldDB" id="A0A833S891"/>
<feature type="coiled-coil region" evidence="7">
    <location>
        <begin position="253"/>
        <end position="418"/>
    </location>
</feature>
<organism evidence="8 9">
    <name type="scientific">Frieseomelitta varia</name>
    <dbReference type="NCBI Taxonomy" id="561572"/>
    <lineage>
        <taxon>Eukaryota</taxon>
        <taxon>Metazoa</taxon>
        <taxon>Ecdysozoa</taxon>
        <taxon>Arthropoda</taxon>
        <taxon>Hexapoda</taxon>
        <taxon>Insecta</taxon>
        <taxon>Pterygota</taxon>
        <taxon>Neoptera</taxon>
        <taxon>Endopterygota</taxon>
        <taxon>Hymenoptera</taxon>
        <taxon>Apocrita</taxon>
        <taxon>Aculeata</taxon>
        <taxon>Apoidea</taxon>
        <taxon>Anthophila</taxon>
        <taxon>Apidae</taxon>
        <taxon>Frieseomelitta</taxon>
    </lineage>
</organism>
<keyword evidence="7" id="KW-0175">Coiled coil</keyword>
<keyword evidence="3" id="KW-0132">Cell division</keyword>
<reference evidence="8" key="1">
    <citation type="submission" date="2019-11" db="EMBL/GenBank/DDBJ databases">
        <title>The nuclear and mitochondrial genomes of Frieseomelitta varia - a highly eusocial stingless bee (Meliponini) with a permanently sterile worker caste.</title>
        <authorList>
            <person name="Freitas F.C.P."/>
            <person name="Lourenco A.P."/>
            <person name="Nunes F.M.F."/>
            <person name="Paschoal A.R."/>
            <person name="Abreu F.C.P."/>
            <person name="Barbin F.O."/>
            <person name="Bataglia L."/>
            <person name="Cardoso-Junior C.A.M."/>
            <person name="Cervoni M.S."/>
            <person name="Silva S.R."/>
            <person name="Dalarmi F."/>
            <person name="Del Lama M.A."/>
            <person name="Depintor T.S."/>
            <person name="Ferreira K.M."/>
            <person name="Goria P.S."/>
            <person name="Jaskot M.C."/>
            <person name="Lago D.C."/>
            <person name="Luna-Lucena D."/>
            <person name="Moda L.M."/>
            <person name="Nascimento L."/>
            <person name="Pedrino M."/>
            <person name="Rabico F.O."/>
            <person name="Sanches F.C."/>
            <person name="Santos D.E."/>
            <person name="Santos C.G."/>
            <person name="Vieira J."/>
            <person name="Lopes T.F."/>
            <person name="Barchuk A.R."/>
            <person name="Hartfelder K."/>
            <person name="Simoes Z.L.P."/>
            <person name="Bitondi M.M.G."/>
            <person name="Pinheiro D.G."/>
        </authorList>
    </citation>
    <scope>NUCLEOTIDE SEQUENCE</scope>
    <source>
        <strain evidence="8">USP_RPSP 00005682</strain>
        <tissue evidence="8">Whole individual</tissue>
    </source>
</reference>
<dbReference type="InterPro" id="IPR008672">
    <property type="entry name" value="Mad1"/>
</dbReference>
<dbReference type="Gene3D" id="1.20.5.170">
    <property type="match status" value="1"/>
</dbReference>
<feature type="coiled-coil region" evidence="7">
    <location>
        <begin position="451"/>
        <end position="627"/>
    </location>
</feature>
<dbReference type="GO" id="GO:0007094">
    <property type="term" value="P:mitotic spindle assembly checkpoint signaling"/>
    <property type="evidence" value="ECO:0007669"/>
    <property type="project" value="InterPro"/>
</dbReference>
<comment type="similarity">
    <text evidence="2">Belongs to the MAD1 family.</text>
</comment>
<dbReference type="Proteomes" id="UP000655588">
    <property type="component" value="Unassembled WGS sequence"/>
</dbReference>
<dbReference type="GO" id="GO:0051301">
    <property type="term" value="P:cell division"/>
    <property type="evidence" value="ECO:0007669"/>
    <property type="project" value="UniProtKB-KW"/>
</dbReference>
<evidence type="ECO:0000256" key="6">
    <source>
        <dbReference type="ARBA" id="ARBA00023306"/>
    </source>
</evidence>
<keyword evidence="9" id="KW-1185">Reference proteome</keyword>
<evidence type="ECO:0000256" key="1">
    <source>
        <dbReference type="ARBA" id="ARBA00004123"/>
    </source>
</evidence>
<evidence type="ECO:0000256" key="2">
    <source>
        <dbReference type="ARBA" id="ARBA00008029"/>
    </source>
</evidence>
<gene>
    <name evidence="8" type="ORF">E2986_12007</name>
</gene>
<evidence type="ECO:0000256" key="4">
    <source>
        <dbReference type="ARBA" id="ARBA00022776"/>
    </source>
</evidence>
<comment type="caution">
    <text evidence="8">The sequence shown here is derived from an EMBL/GenBank/DDBJ whole genome shotgun (WGS) entry which is preliminary data.</text>
</comment>
<proteinExistence type="inferred from homology"/>
<sequence>MERFSPPAASLKKRISPPIAWNLGLTNKDPKIIRVILLGHQGVGKTEMDDKDPTSVIKMIKDLRSGSEAYRRSNSSAVSLRLSGTAYTPMAFSEADECPSPKKPRLDDSNNSNLNKAEVEIVPTSPWEWRRLKGQIVSLKTRLSHQEAAVQQLHKIRRQMEEVFEKEKGILEMQVEQDKQTIKQLEVRLDISRRTIQDAREAQVAAEKELFQVKTNLEQKTMLLMNENSKLLENIKNAPVQESTPATKNSTDVSETQLKLDAAQTRITQLEEKLKEYQTKQQELELQNVELQSMKIKIERLESEKALWEEGKLLTMRAARASEFEKELIAAKETIATLRESVRGKLLLEEQMASVTKRLEHTEKLEQQVASLEAKKTELSLSLAEYESIGITGGPIALKRELNRLQQAELVLKAEEGQLRSKLDAALRESHTLSKNYEDAKKLAMDVTVSKEQLNKLVSRLQKKMILVTRERDSYRQQLDLYEKEMTIDSNNAMTERIPTLERTIDVYRELVAKLESDLQAAESHNQADECNKLREEVERLKGELEHRALKGDFNCNARILHFTMNPAAIAEQQAEEKQMALLREVEELRTKVAQGGANATTSVLQAQEIAELKQTHEIKIARLKDAFKASSQEYRQACYQLFGWRVDRTKEGRYKLSSQYAESPEDFLFFKIGEEGVDLLETAFSATLGTLVERHLQQQHSVPMFLNAVQTDLFNQQTMTNVMS</sequence>
<comment type="subcellular location">
    <subcellularLocation>
        <location evidence="1">Nucleus</location>
    </subcellularLocation>
</comment>
<dbReference type="GO" id="GO:0051315">
    <property type="term" value="P:attachment of mitotic spindle microtubules to kinetochore"/>
    <property type="evidence" value="ECO:0007669"/>
    <property type="project" value="TreeGrafter"/>
</dbReference>
<dbReference type="PANTHER" id="PTHR23168">
    <property type="entry name" value="MITOTIC SPINDLE ASSEMBLY CHECKPOINT PROTEIN MAD1 MITOTIC ARREST DEFICIENT-LIKE PROTEIN 1"/>
    <property type="match status" value="1"/>
</dbReference>
<evidence type="ECO:0000256" key="7">
    <source>
        <dbReference type="SAM" id="Coils"/>
    </source>
</evidence>
<evidence type="ECO:0008006" key="10">
    <source>
        <dbReference type="Google" id="ProtNLM"/>
    </source>
</evidence>
<dbReference type="SUPFAM" id="SSF75704">
    <property type="entry name" value="Mitotic arrest deficient-like 1, Mad1"/>
    <property type="match status" value="1"/>
</dbReference>
<accession>A0A833S891</accession>
<dbReference type="GO" id="GO:0000776">
    <property type="term" value="C:kinetochore"/>
    <property type="evidence" value="ECO:0007669"/>
    <property type="project" value="TreeGrafter"/>
</dbReference>
<dbReference type="EMBL" id="WNWW01000422">
    <property type="protein sequence ID" value="KAF3425047.1"/>
    <property type="molecule type" value="Genomic_DNA"/>
</dbReference>
<keyword evidence="6" id="KW-0131">Cell cycle</keyword>
<protein>
    <recommendedName>
        <fullName evidence="10">Mitotic spindle assembly checkpoint protein MAD1</fullName>
    </recommendedName>
</protein>
<evidence type="ECO:0000256" key="3">
    <source>
        <dbReference type="ARBA" id="ARBA00022618"/>
    </source>
</evidence>
<dbReference type="GO" id="GO:0072686">
    <property type="term" value="C:mitotic spindle"/>
    <property type="evidence" value="ECO:0007669"/>
    <property type="project" value="TreeGrafter"/>
</dbReference>
<evidence type="ECO:0000313" key="9">
    <source>
        <dbReference type="Proteomes" id="UP000655588"/>
    </source>
</evidence>
<dbReference type="Pfam" id="PF05557">
    <property type="entry name" value="MAD"/>
    <property type="match status" value="2"/>
</dbReference>
<feature type="coiled-coil region" evidence="7">
    <location>
        <begin position="175"/>
        <end position="202"/>
    </location>
</feature>
<dbReference type="Gene3D" id="3.30.457.60">
    <property type="match status" value="1"/>
</dbReference>
<evidence type="ECO:0000256" key="5">
    <source>
        <dbReference type="ARBA" id="ARBA00023242"/>
    </source>
</evidence>
<keyword evidence="4" id="KW-0498">Mitosis</keyword>
<name>A0A833S891_9HYME</name>
<dbReference type="PANTHER" id="PTHR23168:SF0">
    <property type="entry name" value="MITOTIC SPINDLE ASSEMBLY CHECKPOINT PROTEIN MAD1"/>
    <property type="match status" value="1"/>
</dbReference>
<keyword evidence="5" id="KW-0539">Nucleus</keyword>
<evidence type="ECO:0000313" key="8">
    <source>
        <dbReference type="EMBL" id="KAF3425047.1"/>
    </source>
</evidence>